<dbReference type="Proteomes" id="UP000276417">
    <property type="component" value="Chromosome 1"/>
</dbReference>
<protein>
    <submittedName>
        <fullName evidence="1">Uncharacterized protein</fullName>
    </submittedName>
</protein>
<dbReference type="OrthoDB" id="69545at2"/>
<organism evidence="1 2">
    <name type="scientific">Deinococcus psychrotolerans</name>
    <dbReference type="NCBI Taxonomy" id="2489213"/>
    <lineage>
        <taxon>Bacteria</taxon>
        <taxon>Thermotogati</taxon>
        <taxon>Deinococcota</taxon>
        <taxon>Deinococci</taxon>
        <taxon>Deinococcales</taxon>
        <taxon>Deinococcaceae</taxon>
        <taxon>Deinococcus</taxon>
    </lineage>
</organism>
<gene>
    <name evidence="1" type="ORF">EHF33_04170</name>
</gene>
<proteinExistence type="predicted"/>
<evidence type="ECO:0000313" key="1">
    <source>
        <dbReference type="EMBL" id="AZI42043.1"/>
    </source>
</evidence>
<name>A0A3G8YAU2_9DEIO</name>
<dbReference type="RefSeq" id="WP_124868156.1">
    <property type="nucleotide sequence ID" value="NZ_CP034183.1"/>
</dbReference>
<dbReference type="EMBL" id="CP034183">
    <property type="protein sequence ID" value="AZI42043.1"/>
    <property type="molecule type" value="Genomic_DNA"/>
</dbReference>
<sequence length="103" mass="11809">MSRNVLIRFVPPAPIKVKTSKTESRTREWEGEKLAAFLQEGLEIWAGDKYPDFEMKVAVSRQAEIRFVNWKPDKTEAGELRAEIGEQISLVLEGIEPEDYLSD</sequence>
<dbReference type="KEGG" id="dph:EHF33_04170"/>
<keyword evidence="2" id="KW-1185">Reference proteome</keyword>
<evidence type="ECO:0000313" key="2">
    <source>
        <dbReference type="Proteomes" id="UP000276417"/>
    </source>
</evidence>
<reference evidence="1 2" key="1">
    <citation type="submission" date="2018-11" db="EMBL/GenBank/DDBJ databases">
        <title>Deinococcus shelandsis sp. nov., isolated from South Shetland Islands soil of Antarctica.</title>
        <authorList>
            <person name="Tian J."/>
        </authorList>
    </citation>
    <scope>NUCLEOTIDE SEQUENCE [LARGE SCALE GENOMIC DNA]</scope>
    <source>
        <strain evidence="1 2">S14-83T</strain>
    </source>
</reference>
<dbReference type="AlphaFoldDB" id="A0A3G8YAU2"/>
<accession>A0A3G8YAU2</accession>